<comment type="caution">
    <text evidence="1">The sequence shown here is derived from an EMBL/GenBank/DDBJ whole genome shotgun (WGS) entry which is preliminary data.</text>
</comment>
<proteinExistence type="predicted"/>
<organism evidence="1 2">
    <name type="scientific">Paramicrosporidium saccamoebae</name>
    <dbReference type="NCBI Taxonomy" id="1246581"/>
    <lineage>
        <taxon>Eukaryota</taxon>
        <taxon>Fungi</taxon>
        <taxon>Fungi incertae sedis</taxon>
        <taxon>Cryptomycota</taxon>
        <taxon>Cryptomycota incertae sedis</taxon>
        <taxon>Paramicrosporidium</taxon>
    </lineage>
</organism>
<reference evidence="1 2" key="1">
    <citation type="submission" date="2016-10" db="EMBL/GenBank/DDBJ databases">
        <title>The genome of Paramicrosporidium saccamoebae is the missing link in understanding Cryptomycota and Microsporidia evolution.</title>
        <authorList>
            <person name="Quandt C.A."/>
            <person name="Beaudet D."/>
            <person name="Corsaro D."/>
            <person name="Michel R."/>
            <person name="Corradi N."/>
            <person name="James T."/>
        </authorList>
    </citation>
    <scope>NUCLEOTIDE SEQUENCE [LARGE SCALE GENOMIC DNA]</scope>
    <source>
        <strain evidence="1 2">KSL3</strain>
    </source>
</reference>
<evidence type="ECO:0000313" key="1">
    <source>
        <dbReference type="EMBL" id="PJF18398.1"/>
    </source>
</evidence>
<evidence type="ECO:0000313" key="2">
    <source>
        <dbReference type="Proteomes" id="UP000240830"/>
    </source>
</evidence>
<accession>A0A2H9TKV9</accession>
<protein>
    <submittedName>
        <fullName evidence="1">Uncharacterized protein</fullName>
    </submittedName>
</protein>
<sequence length="77" mass="8488">MSVAPNCCANSLACPSTLLTSRYCGMNCSSGLLNRLIRRLTLLNSSSSYNQSTAEMYNFTKQDNVLATDEKYPKVLL</sequence>
<dbReference type="EMBL" id="MTSL01000126">
    <property type="protein sequence ID" value="PJF18398.1"/>
    <property type="molecule type" value="Genomic_DNA"/>
</dbReference>
<keyword evidence="2" id="KW-1185">Reference proteome</keyword>
<dbReference type="AlphaFoldDB" id="A0A2H9TKV9"/>
<gene>
    <name evidence="1" type="ORF">PSACC_01771</name>
</gene>
<name>A0A2H9TKV9_9FUNG</name>
<dbReference type="Proteomes" id="UP000240830">
    <property type="component" value="Unassembled WGS sequence"/>
</dbReference>